<evidence type="ECO:0000313" key="18">
    <source>
        <dbReference type="Proteomes" id="UP000326759"/>
    </source>
</evidence>
<name>A0A5N5SUF5_9CRUS</name>
<keyword evidence="6 10" id="KW-0645">Protease</keyword>
<keyword evidence="18" id="KW-1185">Reference proteome</keyword>
<comment type="caution">
    <text evidence="17">The sequence shown here is derived from an EMBL/GenBank/DDBJ whole genome shotgun (WGS) entry which is preliminary data.</text>
</comment>
<dbReference type="Gene3D" id="1.25.40.710">
    <property type="match status" value="1"/>
</dbReference>
<dbReference type="InterPro" id="IPR023828">
    <property type="entry name" value="Peptidase_S8_Ser-AS"/>
</dbReference>
<feature type="domain" description="Tripeptidyl peptidase II second Ig-like" evidence="13">
    <location>
        <begin position="788"/>
        <end position="911"/>
    </location>
</feature>
<reference evidence="17 18" key="1">
    <citation type="journal article" date="2019" name="PLoS Biol.">
        <title>Sex chromosomes control vertical transmission of feminizing Wolbachia symbionts in an isopod.</title>
        <authorList>
            <person name="Becking T."/>
            <person name="Chebbi M.A."/>
            <person name="Giraud I."/>
            <person name="Moumen B."/>
            <person name="Laverre T."/>
            <person name="Caubet Y."/>
            <person name="Peccoud J."/>
            <person name="Gilbert C."/>
            <person name="Cordaux R."/>
        </authorList>
    </citation>
    <scope>NUCLEOTIDE SEQUENCE [LARGE SCALE GENOMIC DNA]</scope>
    <source>
        <strain evidence="17">ANa2</strain>
        <tissue evidence="17">Whole body excluding digestive tract and cuticle</tissue>
    </source>
</reference>
<dbReference type="InterPro" id="IPR046940">
    <property type="entry name" value="TPPII_Ig-like_sf"/>
</dbReference>
<keyword evidence="5" id="KW-0031">Aminopeptidase</keyword>
<dbReference type="GO" id="GO:0004177">
    <property type="term" value="F:aminopeptidase activity"/>
    <property type="evidence" value="ECO:0007669"/>
    <property type="project" value="UniProtKB-KW"/>
</dbReference>
<evidence type="ECO:0000256" key="8">
    <source>
        <dbReference type="ARBA" id="ARBA00022825"/>
    </source>
</evidence>
<evidence type="ECO:0000259" key="12">
    <source>
        <dbReference type="Pfam" id="PF00082"/>
    </source>
</evidence>
<feature type="compositionally biased region" description="Polar residues" evidence="11">
    <location>
        <begin position="177"/>
        <end position="186"/>
    </location>
</feature>
<evidence type="ECO:0000256" key="7">
    <source>
        <dbReference type="ARBA" id="ARBA00022801"/>
    </source>
</evidence>
<dbReference type="InterPro" id="IPR048384">
    <property type="entry name" value="TPPII_GBD"/>
</dbReference>
<evidence type="ECO:0000256" key="1">
    <source>
        <dbReference type="ARBA" id="ARBA00001910"/>
    </source>
</evidence>
<feature type="active site" description="Charge relay system" evidence="10">
    <location>
        <position position="45"/>
    </location>
</feature>
<dbReference type="Gene3D" id="2.60.40.3170">
    <property type="match status" value="1"/>
</dbReference>
<dbReference type="Pfam" id="PF00082">
    <property type="entry name" value="Peptidase_S8"/>
    <property type="match status" value="1"/>
</dbReference>
<dbReference type="PANTHER" id="PTHR43806">
    <property type="entry name" value="PEPTIDASE S8"/>
    <property type="match status" value="1"/>
</dbReference>
<dbReference type="PROSITE" id="PS51892">
    <property type="entry name" value="SUBTILASE"/>
    <property type="match status" value="1"/>
</dbReference>
<dbReference type="Gene3D" id="2.20.25.690">
    <property type="match status" value="2"/>
</dbReference>
<dbReference type="GO" id="GO:0008240">
    <property type="term" value="F:tripeptidyl-peptidase activity"/>
    <property type="evidence" value="ECO:0007669"/>
    <property type="project" value="UniProtKB-EC"/>
</dbReference>
<dbReference type="InterPro" id="IPR022229">
    <property type="entry name" value="TPPII_Ig-like-2"/>
</dbReference>
<evidence type="ECO:0000259" key="13">
    <source>
        <dbReference type="Pfam" id="PF12580"/>
    </source>
</evidence>
<evidence type="ECO:0000256" key="9">
    <source>
        <dbReference type="ARBA" id="ARBA00032232"/>
    </source>
</evidence>
<dbReference type="InterPro" id="IPR050131">
    <property type="entry name" value="Peptidase_S8_subtilisin-like"/>
</dbReference>
<evidence type="ECO:0000256" key="5">
    <source>
        <dbReference type="ARBA" id="ARBA00022438"/>
    </source>
</evidence>
<dbReference type="InterPro" id="IPR000209">
    <property type="entry name" value="Peptidase_S8/S53_dom"/>
</dbReference>
<comment type="similarity">
    <text evidence="2 10">Belongs to the peptidase S8 family.</text>
</comment>
<keyword evidence="8 10" id="KW-0720">Serine protease</keyword>
<dbReference type="InterPro" id="IPR048383">
    <property type="entry name" value="TPPII_Ig-like-1"/>
</dbReference>
<organism evidence="17 18">
    <name type="scientific">Armadillidium nasatum</name>
    <dbReference type="NCBI Taxonomy" id="96803"/>
    <lineage>
        <taxon>Eukaryota</taxon>
        <taxon>Metazoa</taxon>
        <taxon>Ecdysozoa</taxon>
        <taxon>Arthropoda</taxon>
        <taxon>Crustacea</taxon>
        <taxon>Multicrustacea</taxon>
        <taxon>Malacostraca</taxon>
        <taxon>Eumalacostraca</taxon>
        <taxon>Peracarida</taxon>
        <taxon>Isopoda</taxon>
        <taxon>Oniscidea</taxon>
        <taxon>Crinocheta</taxon>
        <taxon>Armadillidiidae</taxon>
        <taxon>Armadillidium</taxon>
    </lineage>
</organism>
<feature type="active site" description="Charge relay system" evidence="10">
    <location>
        <position position="442"/>
    </location>
</feature>
<evidence type="ECO:0000256" key="4">
    <source>
        <dbReference type="ARBA" id="ARBA00020244"/>
    </source>
</evidence>
<evidence type="ECO:0000259" key="16">
    <source>
        <dbReference type="Pfam" id="PF21316"/>
    </source>
</evidence>
<evidence type="ECO:0000256" key="2">
    <source>
        <dbReference type="ARBA" id="ARBA00011073"/>
    </source>
</evidence>
<dbReference type="InterPro" id="IPR046939">
    <property type="entry name" value="TPPII_C_sf"/>
</dbReference>
<feature type="domain" description="Tripeptidyl peptidase II C-terminal" evidence="14">
    <location>
        <begin position="980"/>
        <end position="1037"/>
    </location>
</feature>
<sequence length="1210" mass="136167">MVSLPETVCDFPVWGLLPRKETEALNFIQKYPIYNGKDVIIAIFDSGVDPSAPGLQYTPDKEVKVIDRIDASGAGDIDTSTVVEAEVGKTIEGLTGRTLKIPENWKNPSKEYHIGVIQLYRLYPQRLKERIIKERKEKSWDPIHRAYLSKAQKNIQSLKRVRVENQVPLNSRKHMAYNNNRPTSPKLSDDEELQKENAEAELALLKQLEKKYNDVGPSYDCVVFHDGSQWRVCIDTTEEGRLNNGLLLGEYRKTFDYKLLNPVDQYTISVNVHDGGNILEIVGMCCDNRLGSMETGTALSRAMNRVMSNPDYKVDIINMSYGEHAHWSNSGRLGELTHEVVNKYGVIWVSSAGNHGPALSTVGVPPDFFSDSIIGVGAYVSPDMMAAEYSMADKLPGRPYTWSSRGPTADGGRGVSVCAPGGAITSVPKFTLKSNQLMNGTSMASPHTAGCVALILSAMKQMKKPYSPYLIRRAFEHTAMPLETDIFAQGHGLVKVEKAMDYLLSFPHEPESKFRFKLECGKEHGKGIHIRNWVADKPIDVSVSVEPVIFDETRADPESKIKFSLELVLVCDALWVRHPQCLQTSYTSRSFKVSLDPKGLERGRVYFSTIRAYIATKPEKGAMFEVPITMVVPHIDLAWNYQFVCKPTVYKSGHIERHFVYVPLEATYASVTVKASGAEKVQRFTLHTVQLKPMCSVTTLEYYKVLNLGPNESASPVIGVEGGLTLEICLARWWSCVVEGQVEIVVDFHGLFTPQEMVSFANSDGVHRIDVKASLRTEELMPQAVVKYHSQVTPKCCLLSHVLYESSYESQLWMLFDSGKQLLCSGDAFSSKYNCKLDKGSYIIKRHVRHEKSEYLEKLNELPLTILTKLSQEVKLDIYSCYSSAVTNGRKVQSLVLSEGSVQPLYLTPPNLSEKSLRSLSLSAGDVLVGTISFGKDENVRKAVSKHKFGIVQKSPDSIPLRIYLTDIPSKKKSTSTDSKEEKKESKVYSDYEEALKDFRANWIAKLDVDSSEKLFKELPNHEHLQSLLSYIQALDNVCTDSQESRKELIRITDIVKSNVQIETLLAYQGTKTDVRQDAAKIKAQMERQKNVFIEAIARRGNAIYASMKDNDSEAVKKENLANLDSIATDLLKLTESSDTKVINFFINYYKARDCRALACRLLTKLNDEKPSKENDNRLLDLYNQLDWCHVNKFFKSVQNAKFPHSYARF</sequence>
<dbReference type="EC" id="3.4.14.10" evidence="3"/>
<dbReference type="PRINTS" id="PR00723">
    <property type="entry name" value="SUBTILISIN"/>
</dbReference>
<feature type="domain" description="Peptidase S8/S53" evidence="12">
    <location>
        <begin position="282"/>
        <end position="492"/>
    </location>
</feature>
<feature type="region of interest" description="Disordered" evidence="11">
    <location>
        <begin position="174"/>
        <end position="193"/>
    </location>
</feature>
<dbReference type="GO" id="GO:0004252">
    <property type="term" value="F:serine-type endopeptidase activity"/>
    <property type="evidence" value="ECO:0007669"/>
    <property type="project" value="UniProtKB-UniRule"/>
</dbReference>
<dbReference type="PANTHER" id="PTHR43806:SF14">
    <property type="entry name" value="TRIPEPTIDYL-PEPTIDASE 2"/>
    <property type="match status" value="1"/>
</dbReference>
<dbReference type="Pfam" id="PF12580">
    <property type="entry name" value="TPPII"/>
    <property type="match status" value="1"/>
</dbReference>
<dbReference type="InterPro" id="IPR022232">
    <property type="entry name" value="TPPII_C_art"/>
</dbReference>
<dbReference type="PROSITE" id="PS00138">
    <property type="entry name" value="SUBTILASE_SER"/>
    <property type="match status" value="1"/>
</dbReference>
<dbReference type="Pfam" id="PF12583">
    <property type="entry name" value="TPPII_C"/>
    <property type="match status" value="1"/>
</dbReference>
<evidence type="ECO:0000259" key="15">
    <source>
        <dbReference type="Pfam" id="PF21223"/>
    </source>
</evidence>
<dbReference type="EMBL" id="SEYY01020138">
    <property type="protein sequence ID" value="KAB7497558.1"/>
    <property type="molecule type" value="Genomic_DNA"/>
</dbReference>
<evidence type="ECO:0000313" key="17">
    <source>
        <dbReference type="EMBL" id="KAB7497558.1"/>
    </source>
</evidence>
<dbReference type="GO" id="GO:0006508">
    <property type="term" value="P:proteolysis"/>
    <property type="evidence" value="ECO:0007669"/>
    <property type="project" value="UniProtKB-KW"/>
</dbReference>
<keyword evidence="7 10" id="KW-0378">Hydrolase</keyword>
<feature type="domain" description="Tripeptidyl-peptidase II galactose-binding" evidence="16">
    <location>
        <begin position="650"/>
        <end position="736"/>
    </location>
</feature>
<evidence type="ECO:0000259" key="14">
    <source>
        <dbReference type="Pfam" id="PF12583"/>
    </source>
</evidence>
<protein>
    <recommendedName>
        <fullName evidence="4">Tripeptidyl-peptidase 2</fullName>
        <ecNumber evidence="3">3.4.14.10</ecNumber>
    </recommendedName>
    <alternativeName>
        <fullName evidence="9">Tripeptidyl aminopeptidase</fullName>
    </alternativeName>
</protein>
<evidence type="ECO:0000256" key="3">
    <source>
        <dbReference type="ARBA" id="ARBA00012462"/>
    </source>
</evidence>
<proteinExistence type="inferred from homology"/>
<gene>
    <name evidence="17" type="primary">TPP2</name>
    <name evidence="17" type="ORF">Anas_02388</name>
</gene>
<evidence type="ECO:0000256" key="6">
    <source>
        <dbReference type="ARBA" id="ARBA00022670"/>
    </source>
</evidence>
<dbReference type="Gene3D" id="3.40.50.200">
    <property type="entry name" value="Peptidase S8/S53 domain"/>
    <property type="match status" value="1"/>
</dbReference>
<dbReference type="Pfam" id="PF21316">
    <property type="entry name" value="TPPII_GBD"/>
    <property type="match status" value="1"/>
</dbReference>
<dbReference type="AlphaFoldDB" id="A0A5N5SUF5"/>
<accession>A0A5N5SUF5</accession>
<comment type="catalytic activity">
    <reaction evidence="1">
        <text>Release of an N-terminal tripeptide from a polypeptide.</text>
        <dbReference type="EC" id="3.4.14.10"/>
    </reaction>
</comment>
<feature type="active site" description="Charge relay system" evidence="10">
    <location>
        <position position="273"/>
    </location>
</feature>
<dbReference type="Pfam" id="PF21223">
    <property type="entry name" value="TPPII_Ig-like-1"/>
    <property type="match status" value="1"/>
</dbReference>
<evidence type="ECO:0000256" key="11">
    <source>
        <dbReference type="SAM" id="MobiDB-lite"/>
    </source>
</evidence>
<dbReference type="InterPro" id="IPR015500">
    <property type="entry name" value="Peptidase_S8_subtilisin-rel"/>
</dbReference>
<dbReference type="InterPro" id="IPR036852">
    <property type="entry name" value="Peptidase_S8/S53_dom_sf"/>
</dbReference>
<dbReference type="Proteomes" id="UP000326759">
    <property type="component" value="Unassembled WGS sequence"/>
</dbReference>
<dbReference type="OrthoDB" id="10256524at2759"/>
<feature type="domain" description="Tripeptidyl-peptidase II first Ig-like" evidence="15">
    <location>
        <begin position="515"/>
        <end position="631"/>
    </location>
</feature>
<dbReference type="GO" id="GO:0005829">
    <property type="term" value="C:cytosol"/>
    <property type="evidence" value="ECO:0007669"/>
    <property type="project" value="TreeGrafter"/>
</dbReference>
<evidence type="ECO:0000256" key="10">
    <source>
        <dbReference type="PROSITE-ProRule" id="PRU01240"/>
    </source>
</evidence>
<dbReference type="SUPFAM" id="SSF52743">
    <property type="entry name" value="Subtilisin-like"/>
    <property type="match status" value="1"/>
</dbReference>